<keyword evidence="16" id="KW-1185">Reference proteome</keyword>
<feature type="transmembrane region" description="Helical" evidence="14">
    <location>
        <begin position="65"/>
        <end position="86"/>
    </location>
</feature>
<evidence type="ECO:0000256" key="3">
    <source>
        <dbReference type="ARBA" id="ARBA00022516"/>
    </source>
</evidence>
<keyword evidence="12 13" id="KW-0275">Fatty acid biosynthesis</keyword>
<evidence type="ECO:0000256" key="14">
    <source>
        <dbReference type="SAM" id="Phobius"/>
    </source>
</evidence>
<dbReference type="CDD" id="cd03505">
    <property type="entry name" value="Delta9-FADS-like"/>
    <property type="match status" value="1"/>
</dbReference>
<evidence type="ECO:0000256" key="11">
    <source>
        <dbReference type="ARBA" id="ARBA00023136"/>
    </source>
</evidence>
<keyword evidence="9" id="KW-0408">Iron</keyword>
<keyword evidence="3 13" id="KW-0444">Lipid biosynthesis</keyword>
<keyword evidence="6" id="KW-0276">Fatty acid metabolism</keyword>
<dbReference type="GO" id="GO:0005789">
    <property type="term" value="C:endoplasmic reticulum membrane"/>
    <property type="evidence" value="ECO:0007669"/>
    <property type="project" value="TreeGrafter"/>
</dbReference>
<evidence type="ECO:0000256" key="13">
    <source>
        <dbReference type="RuleBase" id="RU000581"/>
    </source>
</evidence>
<dbReference type="HOGENOM" id="CLU_027359_0_2_1"/>
<evidence type="ECO:0000256" key="4">
    <source>
        <dbReference type="ARBA" id="ARBA00022692"/>
    </source>
</evidence>
<reference evidence="15" key="2">
    <citation type="submission" date="2015-06" db="UniProtKB">
        <authorList>
            <consortium name="EnsemblMetazoa"/>
        </authorList>
    </citation>
    <scope>IDENTIFICATION</scope>
</reference>
<dbReference type="GO" id="GO:0006636">
    <property type="term" value="P:unsaturated fatty acid biosynthetic process"/>
    <property type="evidence" value="ECO:0007669"/>
    <property type="project" value="TreeGrafter"/>
</dbReference>
<keyword evidence="8 13" id="KW-0560">Oxidoreductase</keyword>
<protein>
    <submittedName>
        <fullName evidence="15">Uncharacterized protein</fullName>
    </submittedName>
</protein>
<dbReference type="Proteomes" id="UP000015104">
    <property type="component" value="Unassembled WGS sequence"/>
</dbReference>
<evidence type="ECO:0000256" key="9">
    <source>
        <dbReference type="ARBA" id="ARBA00023004"/>
    </source>
</evidence>
<dbReference type="OrthoDB" id="6406588at2759"/>
<comment type="subcellular location">
    <subcellularLocation>
        <location evidence="1">Membrane</location>
        <topology evidence="1">Multi-pass membrane protein</topology>
    </subcellularLocation>
</comment>
<sequence length="330" mass="38207">MAPRIPEGTNNERIESIEPELKDKNTVEYKVQIVWRNVVLFIALHIAALYGLKLIFTAAAWQTTFFAFLLYICGGLGITAGAHRLWSHRSYKAKWPLRVILSIFNSLAFQNHIYEWSRDHRVHHTYSETDADPHNATRGFFFAHMGWLLCRKHPEVIRKGANIDCSDILADPIVRFQKKNYLKLVFIFCFLLPTIIPRIFWGESLWNAYFICAAFRYCFLLHVTWLINSAAHLWGQHPYDKHINPAENLSVCLTAIGEGFHNYHHTFPYDYSASELGTRYNLTTVFIDAMASIGWAYDRKRVSPSVLKQRIERTGDGSHFSLHEASKKSL</sequence>
<dbReference type="EMBL" id="CAEY01000835">
    <property type="status" value="NOT_ANNOTATED_CDS"/>
    <property type="molecule type" value="Genomic_DNA"/>
</dbReference>
<dbReference type="EnsemblMetazoa" id="tetur02g13220.1">
    <property type="protein sequence ID" value="tetur02g13220.1"/>
    <property type="gene ID" value="tetur02g13220"/>
</dbReference>
<evidence type="ECO:0000256" key="5">
    <source>
        <dbReference type="ARBA" id="ARBA00022723"/>
    </source>
</evidence>
<feature type="transmembrane region" description="Helical" evidence="14">
    <location>
        <begin position="181"/>
        <end position="200"/>
    </location>
</feature>
<dbReference type="PANTHER" id="PTHR11351:SF31">
    <property type="entry name" value="DESATURASE 1, ISOFORM A-RELATED"/>
    <property type="match status" value="1"/>
</dbReference>
<organism evidence="15 16">
    <name type="scientific">Tetranychus urticae</name>
    <name type="common">Two-spotted spider mite</name>
    <dbReference type="NCBI Taxonomy" id="32264"/>
    <lineage>
        <taxon>Eukaryota</taxon>
        <taxon>Metazoa</taxon>
        <taxon>Ecdysozoa</taxon>
        <taxon>Arthropoda</taxon>
        <taxon>Chelicerata</taxon>
        <taxon>Arachnida</taxon>
        <taxon>Acari</taxon>
        <taxon>Acariformes</taxon>
        <taxon>Trombidiformes</taxon>
        <taxon>Prostigmata</taxon>
        <taxon>Eleutherengona</taxon>
        <taxon>Raphignathae</taxon>
        <taxon>Tetranychoidea</taxon>
        <taxon>Tetranychidae</taxon>
        <taxon>Tetranychus</taxon>
    </lineage>
</organism>
<dbReference type="InterPro" id="IPR015876">
    <property type="entry name" value="Acyl-CoA_DS"/>
</dbReference>
<gene>
    <name evidence="15" type="primary">107371065</name>
</gene>
<evidence type="ECO:0000256" key="12">
    <source>
        <dbReference type="ARBA" id="ARBA00023160"/>
    </source>
</evidence>
<evidence type="ECO:0000313" key="15">
    <source>
        <dbReference type="EnsemblMetazoa" id="tetur02g13220.1"/>
    </source>
</evidence>
<comment type="domain">
    <text evidence="13">The histidine box domains are involved in binding the catalytic metal ions.</text>
</comment>
<accession>T1JXU0</accession>
<evidence type="ECO:0000313" key="16">
    <source>
        <dbReference type="Proteomes" id="UP000015104"/>
    </source>
</evidence>
<dbReference type="eggNOG" id="KOG1600">
    <property type="taxonomic scope" value="Eukaryota"/>
</dbReference>
<evidence type="ECO:0000256" key="1">
    <source>
        <dbReference type="ARBA" id="ARBA00004141"/>
    </source>
</evidence>
<dbReference type="KEGG" id="tut:107371065"/>
<keyword evidence="11 14" id="KW-0472">Membrane</keyword>
<comment type="similarity">
    <text evidence="2 13">Belongs to the fatty acid desaturase type 1 family.</text>
</comment>
<dbReference type="GO" id="GO:0005506">
    <property type="term" value="F:iron ion binding"/>
    <property type="evidence" value="ECO:0007669"/>
    <property type="project" value="TreeGrafter"/>
</dbReference>
<dbReference type="PANTHER" id="PTHR11351">
    <property type="entry name" value="ACYL-COA DESATURASE"/>
    <property type="match status" value="1"/>
</dbReference>
<keyword evidence="5" id="KW-0479">Metal-binding</keyword>
<proteinExistence type="inferred from homology"/>
<feature type="transmembrane region" description="Helical" evidence="14">
    <location>
        <begin position="206"/>
        <end position="227"/>
    </location>
</feature>
<dbReference type="PRINTS" id="PR00075">
    <property type="entry name" value="FACDDSATRASE"/>
</dbReference>
<reference evidence="16" key="1">
    <citation type="submission" date="2011-08" db="EMBL/GenBank/DDBJ databases">
        <authorList>
            <person name="Rombauts S."/>
        </authorList>
    </citation>
    <scope>NUCLEOTIDE SEQUENCE</scope>
    <source>
        <strain evidence="16">London</strain>
    </source>
</reference>
<evidence type="ECO:0000256" key="7">
    <source>
        <dbReference type="ARBA" id="ARBA00022989"/>
    </source>
</evidence>
<dbReference type="InterPro" id="IPR001522">
    <property type="entry name" value="FADS-1_CS"/>
</dbReference>
<dbReference type="PROSITE" id="PS00476">
    <property type="entry name" value="FATTY_ACID_DESATUR_1"/>
    <property type="match status" value="1"/>
</dbReference>
<keyword evidence="4 13" id="KW-0812">Transmembrane</keyword>
<keyword evidence="7 14" id="KW-1133">Transmembrane helix</keyword>
<evidence type="ECO:0000256" key="8">
    <source>
        <dbReference type="ARBA" id="ARBA00023002"/>
    </source>
</evidence>
<evidence type="ECO:0000256" key="2">
    <source>
        <dbReference type="ARBA" id="ARBA00009295"/>
    </source>
</evidence>
<name>T1JXU0_TETUR</name>
<dbReference type="OMA" id="IGWAYEL"/>
<feature type="transmembrane region" description="Helical" evidence="14">
    <location>
        <begin position="38"/>
        <end position="59"/>
    </location>
</feature>
<keyword evidence="10" id="KW-0443">Lipid metabolism</keyword>
<evidence type="ECO:0000256" key="10">
    <source>
        <dbReference type="ARBA" id="ARBA00023098"/>
    </source>
</evidence>
<evidence type="ECO:0000256" key="6">
    <source>
        <dbReference type="ARBA" id="ARBA00022832"/>
    </source>
</evidence>
<dbReference type="GO" id="GO:0004768">
    <property type="term" value="F:stearoyl-CoA 9-desaturase activity"/>
    <property type="evidence" value="ECO:0007669"/>
    <property type="project" value="TreeGrafter"/>
</dbReference>
<dbReference type="AlphaFoldDB" id="T1JXU0"/>
<comment type="cofactor">
    <cofactor evidence="13">
        <name>Fe(2+)</name>
        <dbReference type="ChEBI" id="CHEBI:29033"/>
    </cofactor>
</comment>